<reference evidence="5 6" key="1">
    <citation type="journal article" date="2004" name="Nat. Biotechnol.">
        <title>The genome sequence of the anaerobic, sulfate-reducing bacterium Desulfovibrio vulgaris Hildenborough.</title>
        <authorList>
            <person name="Heidelberg J.F."/>
            <person name="Seshadri R."/>
            <person name="Haveman S.A."/>
            <person name="Hemme C.L."/>
            <person name="Paulsen I.T."/>
            <person name="Kolonay J.F."/>
            <person name="Eisen J.A."/>
            <person name="Ward N."/>
            <person name="Methe B."/>
            <person name="Brinkac L.M."/>
            <person name="Daugherty S.C."/>
            <person name="Deboy R.T."/>
            <person name="Dodson R.J."/>
            <person name="Durkin A.S."/>
            <person name="Madupu R."/>
            <person name="Nelson W.C."/>
            <person name="Sullivan S.A."/>
            <person name="Fouts D."/>
            <person name="Haft D.H."/>
            <person name="Selengut J."/>
            <person name="Peterson J.D."/>
            <person name="Davidsen T.M."/>
            <person name="Zafar N."/>
            <person name="Zhou L."/>
            <person name="Radune D."/>
            <person name="Dimitrov G."/>
            <person name="Hance M."/>
            <person name="Tran K."/>
            <person name="Khouri H."/>
            <person name="Gill J."/>
            <person name="Utterback T.R."/>
            <person name="Feldblyum T.V."/>
            <person name="Wall J.D."/>
            <person name="Voordouw G."/>
            <person name="Fraser C.M."/>
        </authorList>
    </citation>
    <scope>NUCLEOTIDE SEQUENCE [LARGE SCALE GENOMIC DNA]</scope>
    <source>
        <strain evidence="6">ATCC 29579 / DSM 644 / NCIMB 8303 / VKM B-1760 / Hildenborough</strain>
    </source>
</reference>
<dbReference type="InterPro" id="IPR029044">
    <property type="entry name" value="Nucleotide-diphossugar_trans"/>
</dbReference>
<dbReference type="InterPro" id="IPR001173">
    <property type="entry name" value="Glyco_trans_2-like"/>
</dbReference>
<keyword evidence="3 5" id="KW-0808">Transferase</keyword>
<dbReference type="EnsemblBacteria" id="AAS94777">
    <property type="protein sequence ID" value="AAS94777"/>
    <property type="gene ID" value="DVU_0294"/>
</dbReference>
<dbReference type="CAZy" id="GT2">
    <property type="family name" value="Glycosyltransferase Family 2"/>
</dbReference>
<dbReference type="GO" id="GO:0016757">
    <property type="term" value="F:glycosyltransferase activity"/>
    <property type="evidence" value="ECO:0007669"/>
    <property type="project" value="UniProtKB-KW"/>
</dbReference>
<dbReference type="CDD" id="cd00761">
    <property type="entry name" value="Glyco_tranf_GTA_type"/>
    <property type="match status" value="1"/>
</dbReference>
<keyword evidence="2" id="KW-0328">Glycosyltransferase</keyword>
<dbReference type="eggNOG" id="COG1216">
    <property type="taxonomic scope" value="Bacteria"/>
</dbReference>
<dbReference type="PANTHER" id="PTHR43179">
    <property type="entry name" value="RHAMNOSYLTRANSFERASE WBBL"/>
    <property type="match status" value="1"/>
</dbReference>
<dbReference type="EMBL" id="AE017285">
    <property type="protein sequence ID" value="AAS94777.1"/>
    <property type="molecule type" value="Genomic_DNA"/>
</dbReference>
<dbReference type="Gene3D" id="3.90.550.10">
    <property type="entry name" value="Spore Coat Polysaccharide Biosynthesis Protein SpsA, Chain A"/>
    <property type="match status" value="1"/>
</dbReference>
<feature type="domain" description="Glycosyltransferase 2-like" evidence="4">
    <location>
        <begin position="405"/>
        <end position="520"/>
    </location>
</feature>
<dbReference type="PANTHER" id="PTHR43179:SF12">
    <property type="entry name" value="GALACTOFURANOSYLTRANSFERASE GLFT2"/>
    <property type="match status" value="1"/>
</dbReference>
<dbReference type="Pfam" id="PF00535">
    <property type="entry name" value="Glycos_transf_2"/>
    <property type="match status" value="1"/>
</dbReference>
<dbReference type="AlphaFoldDB" id="Q72FC0"/>
<evidence type="ECO:0000256" key="2">
    <source>
        <dbReference type="ARBA" id="ARBA00022676"/>
    </source>
</evidence>
<comment type="similarity">
    <text evidence="1">Belongs to the glycosyltransferase 2 family.</text>
</comment>
<evidence type="ECO:0000256" key="3">
    <source>
        <dbReference type="ARBA" id="ARBA00022679"/>
    </source>
</evidence>
<dbReference type="HOGENOM" id="CLU_023729_0_0_7"/>
<protein>
    <submittedName>
        <fullName evidence="5">Glycosyl transferase, group 2 family protein</fullName>
    </submittedName>
</protein>
<dbReference type="SUPFAM" id="SSF53448">
    <property type="entry name" value="Nucleotide-diphospho-sugar transferases"/>
    <property type="match status" value="1"/>
</dbReference>
<evidence type="ECO:0000313" key="6">
    <source>
        <dbReference type="Proteomes" id="UP000002194"/>
    </source>
</evidence>
<proteinExistence type="inferred from homology"/>
<evidence type="ECO:0000313" key="5">
    <source>
        <dbReference type="EMBL" id="AAS94777.1"/>
    </source>
</evidence>
<dbReference type="OrthoDB" id="5443808at2"/>
<dbReference type="PaxDb" id="882-DVU_0294"/>
<evidence type="ECO:0000256" key="1">
    <source>
        <dbReference type="ARBA" id="ARBA00006739"/>
    </source>
</evidence>
<evidence type="ECO:0000259" key="4">
    <source>
        <dbReference type="Pfam" id="PF00535"/>
    </source>
</evidence>
<keyword evidence="6" id="KW-1185">Reference proteome</keyword>
<gene>
    <name evidence="5" type="ordered locus">DVU_0294</name>
</gene>
<dbReference type="STRING" id="882.DVU_0294"/>
<dbReference type="PATRIC" id="fig|882.5.peg.279"/>
<dbReference type="KEGG" id="dvu:DVU_0294"/>
<accession>Q72FC0</accession>
<organism evidence="5 6">
    <name type="scientific">Nitratidesulfovibrio vulgaris (strain ATCC 29579 / DSM 644 / CCUG 34227 / NCIMB 8303 / VKM B-1760 / Hildenborough)</name>
    <name type="common">Desulfovibrio vulgaris</name>
    <dbReference type="NCBI Taxonomy" id="882"/>
    <lineage>
        <taxon>Bacteria</taxon>
        <taxon>Pseudomonadati</taxon>
        <taxon>Thermodesulfobacteriota</taxon>
        <taxon>Desulfovibrionia</taxon>
        <taxon>Desulfovibrionales</taxon>
        <taxon>Desulfovibrionaceae</taxon>
        <taxon>Nitratidesulfovibrio</taxon>
    </lineage>
</organism>
<name>Q72FC0_NITV2</name>
<dbReference type="Proteomes" id="UP000002194">
    <property type="component" value="Chromosome"/>
</dbReference>
<sequence length="714" mass="76349">MVLRQPAVVPRHGVSPVAFRGERRARRRACLSVVRSVRRPASFASRLALAATRRLAIARACRHDARHVHQMCAPDVRTRRARQPATACLSAGVPLCYTRQNGGASMSVSLLAHWRTLAPSIRSRLLHGSVGSAHCLRLASRCLTAAGASGVGSGDAQTAFRLGRALLLAAWEEDPCNGQLASQVLALHGRVPWLGEATARLLAAVAGAWRAPADLGPLERLAAAGDWQGALGLAAGHVVRAADAGTCDLFWLRQALVCAELSGDAAWGADLAARALGDVPAPEMFRRGGLAPLAALAAYLEGCRLATSGNAADFARALGLFRGCSALVGDHVTSPEGAWLAPLERAGHCMTRLGARDGALSLWRVVLAARPWHVSLILRAHDVAQGYDQPAPTPPGTTAALLYSWNKGEELDEALQALAASLDDITVVACLDNGSTDATGDVMRVWGDRMGRDRFVPVRLAVNVGAPAARNWLMQLPQVATCEYAAYLDDDAAVPADWLRHFARAVAVRPDAAAWGCRVVDWHSPALVQSAALHMVPAFEVRNVAGGAEAGTGEDGLPEAEAVYAPTLAHGLPFTVSDLHCQTTDLGRFDHIRPCVSVTGCCHLFRTRDLLARGGFALSLSPSQYDDLEHDLRAARDGRLACYDGFFAVRHKKRTGKAARMSGAQYGNGLGNRYKLHGMYDALAVARIHRMELEALEQDLLERMARLDVLHRRG</sequence>